<reference evidence="2 3" key="1">
    <citation type="submission" date="2018-11" db="EMBL/GenBank/DDBJ databases">
        <title>Genome sequences of Natronomonas sp. CBA1133.</title>
        <authorList>
            <person name="Roh S.W."/>
            <person name="Cha I.-T."/>
        </authorList>
    </citation>
    <scope>NUCLEOTIDE SEQUENCE [LARGE SCALE GENOMIC DNA]</scope>
    <source>
        <strain evidence="2 3">CBA1133</strain>
    </source>
</reference>
<evidence type="ECO:0000313" key="2">
    <source>
        <dbReference type="EMBL" id="RNJ22050.1"/>
    </source>
</evidence>
<dbReference type="AlphaFoldDB" id="A0AAJ4UUQ2"/>
<gene>
    <name evidence="2" type="ORF">Nmn1133_14000</name>
</gene>
<name>A0AAJ4UUQ2_9EURY</name>
<organism evidence="2 3">
    <name type="scientific">Halosegnis longus</name>
    <dbReference type="NCBI Taxonomy" id="2216012"/>
    <lineage>
        <taxon>Archaea</taxon>
        <taxon>Methanobacteriati</taxon>
        <taxon>Methanobacteriota</taxon>
        <taxon>Stenosarchaea group</taxon>
        <taxon>Halobacteria</taxon>
        <taxon>Halobacteriales</taxon>
        <taxon>Natronomonadaceae</taxon>
        <taxon>Halosegnis</taxon>
    </lineage>
</organism>
<protein>
    <recommendedName>
        <fullName evidence="1">Transcriptional regulator TbsP-like C-terminal domain-containing protein</fullName>
    </recommendedName>
</protein>
<dbReference type="RefSeq" id="WP_123124842.1">
    <property type="nucleotide sequence ID" value="NZ_RJJC01000003.1"/>
</dbReference>
<evidence type="ECO:0000313" key="3">
    <source>
        <dbReference type="Proteomes" id="UP000270581"/>
    </source>
</evidence>
<keyword evidence="3" id="KW-1185">Reference proteome</keyword>
<feature type="domain" description="Transcriptional regulator TbsP-like C-terminal" evidence="1">
    <location>
        <begin position="154"/>
        <end position="256"/>
    </location>
</feature>
<dbReference type="EMBL" id="RJJC01000003">
    <property type="protein sequence ID" value="RNJ22050.1"/>
    <property type="molecule type" value="Genomic_DNA"/>
</dbReference>
<comment type="caution">
    <text evidence="2">The sequence shown here is derived from an EMBL/GenBank/DDBJ whole genome shotgun (WGS) entry which is preliminary data.</text>
</comment>
<sequence length="266" mass="28524">MSNRPAEHSAPTFATLTAPEYVVFTSAREAVGYASQLCGTPAPADTPGAVPDSSPERIVLSDTARNSLRRDYLGRLLFNELAATTDVRVSETASHESSFAVTDEHVAVSTPIQEVAVATTADDGETVETAHEAAMQAFNEGEQYTFPGGTLAAFRKTVTETFDEPLYVDFVTAMQASGDLVDQQRAVVAAAANDCSLYAFSTLLQDRGLSSKATISRAKTTLEDVEAIETTQIEQDVGRPRQRLHLTDAEVREEYPDVAAVVDAVS</sequence>
<evidence type="ECO:0000259" key="1">
    <source>
        <dbReference type="Pfam" id="PF23336"/>
    </source>
</evidence>
<dbReference type="InterPro" id="IPR056163">
    <property type="entry name" value="TbsP_C"/>
</dbReference>
<accession>A0AAJ4UUQ2</accession>
<proteinExistence type="predicted"/>
<dbReference type="Pfam" id="PF23336">
    <property type="entry name" value="HTH_TbsP_C"/>
    <property type="match status" value="1"/>
</dbReference>
<dbReference type="Proteomes" id="UP000270581">
    <property type="component" value="Unassembled WGS sequence"/>
</dbReference>